<dbReference type="Gene3D" id="1.10.10.10">
    <property type="entry name" value="Winged helix-like DNA-binding domain superfamily/Winged helix DNA-binding domain"/>
    <property type="match status" value="1"/>
</dbReference>
<keyword evidence="6" id="KW-1185">Reference proteome</keyword>
<evidence type="ECO:0000313" key="5">
    <source>
        <dbReference type="EMBL" id="MCT2558977.1"/>
    </source>
</evidence>
<dbReference type="EMBL" id="JAOAMV010000003">
    <property type="protein sequence ID" value="MCT2558977.1"/>
    <property type="molecule type" value="Genomic_DNA"/>
</dbReference>
<dbReference type="PROSITE" id="PS50995">
    <property type="entry name" value="HTH_MARR_2"/>
    <property type="match status" value="1"/>
</dbReference>
<feature type="domain" description="HTH marR-type" evidence="4">
    <location>
        <begin position="1"/>
        <end position="133"/>
    </location>
</feature>
<accession>A0A9X3AMY4</accession>
<dbReference type="SMART" id="SM00347">
    <property type="entry name" value="HTH_MARR"/>
    <property type="match status" value="1"/>
</dbReference>
<reference evidence="5" key="1">
    <citation type="submission" date="2022-09" db="EMBL/GenBank/DDBJ databases">
        <title>The genome sequence of Tsuneonella sp. YG55.</title>
        <authorList>
            <person name="Liu Y."/>
        </authorList>
    </citation>
    <scope>NUCLEOTIDE SEQUENCE</scope>
    <source>
        <strain evidence="5">YG55</strain>
    </source>
</reference>
<dbReference type="InterPro" id="IPR036388">
    <property type="entry name" value="WH-like_DNA-bd_sf"/>
</dbReference>
<keyword evidence="2" id="KW-0238">DNA-binding</keyword>
<dbReference type="PRINTS" id="PR00598">
    <property type="entry name" value="HTHMARR"/>
</dbReference>
<name>A0A9X3AMY4_9SPHN</name>
<sequence>MDNIASILADTSRLMRRSFDARARDIGVTRQQWLVLVNLARHEGVNQGGLAERLDVEPITVCRMVDRLQDAGLVERRADPADRRSWRLFLTDRARSLLDQLRPLADAMIEDALDGLNGAEREVLRDLLERIRENLSRRVAEGIAANG</sequence>
<dbReference type="AlphaFoldDB" id="A0A9X3AMY4"/>
<dbReference type="SUPFAM" id="SSF46785">
    <property type="entry name" value="Winged helix' DNA-binding domain"/>
    <property type="match status" value="1"/>
</dbReference>
<organism evidence="5 6">
    <name type="scientific">Tsuneonella litorea</name>
    <dbReference type="NCBI Taxonomy" id="2976475"/>
    <lineage>
        <taxon>Bacteria</taxon>
        <taxon>Pseudomonadati</taxon>
        <taxon>Pseudomonadota</taxon>
        <taxon>Alphaproteobacteria</taxon>
        <taxon>Sphingomonadales</taxon>
        <taxon>Erythrobacteraceae</taxon>
        <taxon>Tsuneonella</taxon>
    </lineage>
</organism>
<gene>
    <name evidence="5" type="ORF">N0B51_08290</name>
</gene>
<dbReference type="GO" id="GO:0003677">
    <property type="term" value="F:DNA binding"/>
    <property type="evidence" value="ECO:0007669"/>
    <property type="project" value="UniProtKB-KW"/>
</dbReference>
<protein>
    <submittedName>
        <fullName evidence="5">MarR family transcriptional regulator</fullName>
    </submittedName>
</protein>
<evidence type="ECO:0000259" key="4">
    <source>
        <dbReference type="PROSITE" id="PS50995"/>
    </source>
</evidence>
<evidence type="ECO:0000256" key="3">
    <source>
        <dbReference type="ARBA" id="ARBA00023163"/>
    </source>
</evidence>
<comment type="caution">
    <text evidence="5">The sequence shown here is derived from an EMBL/GenBank/DDBJ whole genome shotgun (WGS) entry which is preliminary data.</text>
</comment>
<evidence type="ECO:0000256" key="2">
    <source>
        <dbReference type="ARBA" id="ARBA00023125"/>
    </source>
</evidence>
<dbReference type="InterPro" id="IPR036390">
    <property type="entry name" value="WH_DNA-bd_sf"/>
</dbReference>
<evidence type="ECO:0000313" key="6">
    <source>
        <dbReference type="Proteomes" id="UP001142648"/>
    </source>
</evidence>
<dbReference type="PANTHER" id="PTHR42756">
    <property type="entry name" value="TRANSCRIPTIONAL REGULATOR, MARR"/>
    <property type="match status" value="1"/>
</dbReference>
<evidence type="ECO:0000256" key="1">
    <source>
        <dbReference type="ARBA" id="ARBA00023015"/>
    </source>
</evidence>
<dbReference type="PANTHER" id="PTHR42756:SF1">
    <property type="entry name" value="TRANSCRIPTIONAL REPRESSOR OF EMRAB OPERON"/>
    <property type="match status" value="1"/>
</dbReference>
<keyword evidence="3" id="KW-0804">Transcription</keyword>
<dbReference type="GO" id="GO:0003700">
    <property type="term" value="F:DNA-binding transcription factor activity"/>
    <property type="evidence" value="ECO:0007669"/>
    <property type="project" value="InterPro"/>
</dbReference>
<proteinExistence type="predicted"/>
<dbReference type="Pfam" id="PF12802">
    <property type="entry name" value="MarR_2"/>
    <property type="match status" value="1"/>
</dbReference>
<dbReference type="InterPro" id="IPR000835">
    <property type="entry name" value="HTH_MarR-typ"/>
</dbReference>
<keyword evidence="1" id="KW-0805">Transcription regulation</keyword>
<dbReference type="RefSeq" id="WP_259961838.1">
    <property type="nucleotide sequence ID" value="NZ_JAOAMV010000003.1"/>
</dbReference>
<dbReference type="Proteomes" id="UP001142648">
    <property type="component" value="Unassembled WGS sequence"/>
</dbReference>